<gene>
    <name evidence="4" type="ORF">ABT322_21625</name>
</gene>
<dbReference type="InterPro" id="IPR011042">
    <property type="entry name" value="6-blade_b-propeller_TolB-like"/>
</dbReference>
<accession>A0ABV1VII9</accession>
<reference evidence="4 5" key="1">
    <citation type="submission" date="2024-06" db="EMBL/GenBank/DDBJ databases">
        <title>The Natural Products Discovery Center: Release of the First 8490 Sequenced Strains for Exploring Actinobacteria Biosynthetic Diversity.</title>
        <authorList>
            <person name="Kalkreuter E."/>
            <person name="Kautsar S.A."/>
            <person name="Yang D."/>
            <person name="Bader C.D."/>
            <person name="Teijaro C.N."/>
            <person name="Fluegel L."/>
            <person name="Davis C.M."/>
            <person name="Simpson J.R."/>
            <person name="Lauterbach L."/>
            <person name="Steele A.D."/>
            <person name="Gui C."/>
            <person name="Meng S."/>
            <person name="Li G."/>
            <person name="Viehrig K."/>
            <person name="Ye F."/>
            <person name="Su P."/>
            <person name="Kiefer A.F."/>
            <person name="Nichols A."/>
            <person name="Cepeda A.J."/>
            <person name="Yan W."/>
            <person name="Fan B."/>
            <person name="Jiang Y."/>
            <person name="Adhikari A."/>
            <person name="Zheng C.-J."/>
            <person name="Schuster L."/>
            <person name="Cowan T.M."/>
            <person name="Smanski M.J."/>
            <person name="Chevrette M.G."/>
            <person name="De Carvalho L.P.S."/>
            <person name="Shen B."/>
        </authorList>
    </citation>
    <scope>NUCLEOTIDE SEQUENCE [LARGE SCALE GENOMIC DNA]</scope>
    <source>
        <strain evidence="4 5">NPDC000632</strain>
    </source>
</reference>
<protein>
    <submittedName>
        <fullName evidence="4">Alpha/beta fold hydrolase</fullName>
    </submittedName>
</protein>
<dbReference type="SUPFAM" id="SSF82171">
    <property type="entry name" value="DPP6 N-terminal domain-like"/>
    <property type="match status" value="1"/>
</dbReference>
<dbReference type="Pfam" id="PF00326">
    <property type="entry name" value="Peptidase_S9"/>
    <property type="match status" value="1"/>
</dbReference>
<dbReference type="Gene3D" id="3.40.50.1820">
    <property type="entry name" value="alpha/beta hydrolase"/>
    <property type="match status" value="1"/>
</dbReference>
<dbReference type="InterPro" id="IPR029058">
    <property type="entry name" value="AB_hydrolase_fold"/>
</dbReference>
<feature type="domain" description="Peptidase S9 prolyl oligopeptidase catalytic" evidence="3">
    <location>
        <begin position="500"/>
        <end position="701"/>
    </location>
</feature>
<dbReference type="RefSeq" id="WP_350720152.1">
    <property type="nucleotide sequence ID" value="NZ_JBEPCO010000018.1"/>
</dbReference>
<dbReference type="InterPro" id="IPR001375">
    <property type="entry name" value="Peptidase_S9_cat"/>
</dbReference>
<dbReference type="Proteomes" id="UP001490330">
    <property type="component" value="Unassembled WGS sequence"/>
</dbReference>
<dbReference type="PANTHER" id="PTHR42776:SF4">
    <property type="entry name" value="ACYLAMINO-ACID-RELEASING ENZYME"/>
    <property type="match status" value="1"/>
</dbReference>
<evidence type="ECO:0000256" key="2">
    <source>
        <dbReference type="SAM" id="MobiDB-lite"/>
    </source>
</evidence>
<evidence type="ECO:0000256" key="1">
    <source>
        <dbReference type="ARBA" id="ARBA00022801"/>
    </source>
</evidence>
<keyword evidence="5" id="KW-1185">Reference proteome</keyword>
<proteinExistence type="predicted"/>
<keyword evidence="1 4" id="KW-0378">Hydrolase</keyword>
<evidence type="ECO:0000313" key="4">
    <source>
        <dbReference type="EMBL" id="MER6906313.1"/>
    </source>
</evidence>
<dbReference type="EMBL" id="JBEPCV010000021">
    <property type="protein sequence ID" value="MER6906313.1"/>
    <property type="molecule type" value="Genomic_DNA"/>
</dbReference>
<dbReference type="PANTHER" id="PTHR42776">
    <property type="entry name" value="SERINE PEPTIDASE S9 FAMILY MEMBER"/>
    <property type="match status" value="1"/>
</dbReference>
<evidence type="ECO:0000313" key="5">
    <source>
        <dbReference type="Proteomes" id="UP001490330"/>
    </source>
</evidence>
<comment type="caution">
    <text evidence="4">The sequence shown here is derived from an EMBL/GenBank/DDBJ whole genome shotgun (WGS) entry which is preliminary data.</text>
</comment>
<organism evidence="4 5">
    <name type="scientific">Streptomyces flaveolus</name>
    <dbReference type="NCBI Taxonomy" id="67297"/>
    <lineage>
        <taxon>Bacteria</taxon>
        <taxon>Bacillati</taxon>
        <taxon>Actinomycetota</taxon>
        <taxon>Actinomycetes</taxon>
        <taxon>Kitasatosporales</taxon>
        <taxon>Streptomycetaceae</taxon>
        <taxon>Streptomyces</taxon>
    </lineage>
</organism>
<evidence type="ECO:0000259" key="3">
    <source>
        <dbReference type="Pfam" id="PF00326"/>
    </source>
</evidence>
<dbReference type="Gene3D" id="2.120.10.30">
    <property type="entry name" value="TolB, C-terminal domain"/>
    <property type="match status" value="1"/>
</dbReference>
<dbReference type="GO" id="GO:0016787">
    <property type="term" value="F:hydrolase activity"/>
    <property type="evidence" value="ECO:0007669"/>
    <property type="project" value="UniProtKB-KW"/>
</dbReference>
<sequence>MPSPTPPPGPGRDPVAAVRRVRQVMSDLTAPLEARISPDGRRVAVTVTGPHGTDVVLTPAHGPVAAMSAVTSACHTPRWLPDSRTLLLVKESAQTRDVREADGPGLPMLTAWDTRTGVRRDLVSVPGAVEDVLVADDGSEILLLVADDGAERDGMNLGLPVRLGTAPDPDSYRPGTGRRRLLHGLLAPAGTLTGSRPAGPVALRDVGPPGLTVWNAAWRGGRTAVATVSEDPLPAGYYAAWLARVDLSDGSTTVLHRPEGQLAAPALTPDGRSAVVAEGISIVAGRPVVVDLADGTVTTTSAVEDVTWLMPDPQDPARLLTAGWSGTGSRLAAVRVGRTAPDGTAATVLYEEQAVLAGAGFQPALTLSADGRTAATVREAPGEPPQAVVASTHGPHAWAWRPVTVPDLAERRAPGGHLDLAHVRTRPTAWTASDGRTIHGLLLDAPAVPAPCGPHEEDRDVPTPPLSQPRPLAVVLHGGPSWQWSAAHAPADVLGLGPALAAAGWLVLLPNPRGSSGYGLDHARAVVGNVGEDDLDDILTGVAHLTAQGAALPSRAAVLGHSYGGFLAALAAARTDAFRAAVVVSAPTNWLSFAHTSVIGGGYERAYGIGDTATAEGRTALLARSPVFADGGTGTPTLVLHGEQDRVTPAGQAHELYRALARRATAPVELHLYPGEGHEFTRPDHLLDAVTRAAAWLTRHVTPEAAQTSATEGPDDRSSSGLPWPGSSTPKEAP</sequence>
<feature type="region of interest" description="Disordered" evidence="2">
    <location>
        <begin position="703"/>
        <end position="734"/>
    </location>
</feature>
<dbReference type="SUPFAM" id="SSF53474">
    <property type="entry name" value="alpha/beta-Hydrolases"/>
    <property type="match status" value="1"/>
</dbReference>
<name>A0ABV1VII9_9ACTN</name>